<dbReference type="InterPro" id="IPR000415">
    <property type="entry name" value="Nitroreductase-like"/>
</dbReference>
<dbReference type="eggNOG" id="COG0778">
    <property type="taxonomic scope" value="Bacteria"/>
</dbReference>
<name>D5ECW4_AMICL</name>
<dbReference type="Gene3D" id="3.40.109.10">
    <property type="entry name" value="NADH Oxidase"/>
    <property type="match status" value="1"/>
</dbReference>
<dbReference type="Proteomes" id="UP000002366">
    <property type="component" value="Chromosome"/>
</dbReference>
<dbReference type="Pfam" id="PF00881">
    <property type="entry name" value="Nitroreductase"/>
    <property type="match status" value="2"/>
</dbReference>
<proteinExistence type="predicted"/>
<feature type="domain" description="Nitroreductase" evidence="1">
    <location>
        <begin position="12"/>
        <end position="66"/>
    </location>
</feature>
<dbReference type="EMBL" id="CP001997">
    <property type="protein sequence ID" value="ADE56396.1"/>
    <property type="molecule type" value="Genomic_DNA"/>
</dbReference>
<dbReference type="AlphaFoldDB" id="D5ECW4"/>
<dbReference type="PANTHER" id="PTHR23026:SF123">
    <property type="entry name" value="NAD(P)H NITROREDUCTASE RV3131-RELATED"/>
    <property type="match status" value="1"/>
</dbReference>
<dbReference type="InterPro" id="IPR050627">
    <property type="entry name" value="Nitroreductase/BluB"/>
</dbReference>
<dbReference type="OrthoDB" id="9812105at2"/>
<evidence type="ECO:0000313" key="3">
    <source>
        <dbReference type="Proteomes" id="UP000002366"/>
    </source>
</evidence>
<dbReference type="KEGG" id="aco:Amico_0251"/>
<gene>
    <name evidence="2" type="ordered locus">Amico_0251</name>
</gene>
<evidence type="ECO:0000259" key="1">
    <source>
        <dbReference type="Pfam" id="PF00881"/>
    </source>
</evidence>
<protein>
    <submittedName>
        <fullName evidence="2">Nitroreductase</fullName>
    </submittedName>
</protein>
<dbReference type="RefSeq" id="WP_013047662.1">
    <property type="nucleotide sequence ID" value="NC_014011.1"/>
</dbReference>
<sequence>MDKREHPVIKAILGRRSIRKFTTAPVEKEIIDILLECAFAAPSAHNQRPCHFIVIQERNILNRLAAAHDSGKMLAQAPLAIAVCADTSFYPKEDLAWMEDAAAALENILLGARAFGIEGVWLKVMGRHPREERVCPILEVPDHIKVTGIAALGYPAEEKAPHKGINDKALHKERW</sequence>
<accession>D5ECW4</accession>
<dbReference type="HOGENOM" id="CLU_070764_7_3_0"/>
<dbReference type="InterPro" id="IPR029479">
    <property type="entry name" value="Nitroreductase"/>
</dbReference>
<keyword evidence="3" id="KW-1185">Reference proteome</keyword>
<organism evidence="2 3">
    <name type="scientific">Aminobacterium colombiense (strain DSM 12261 / ALA-1)</name>
    <dbReference type="NCBI Taxonomy" id="572547"/>
    <lineage>
        <taxon>Bacteria</taxon>
        <taxon>Thermotogati</taxon>
        <taxon>Synergistota</taxon>
        <taxon>Synergistia</taxon>
        <taxon>Synergistales</taxon>
        <taxon>Aminobacteriaceae</taxon>
        <taxon>Aminobacterium</taxon>
    </lineage>
</organism>
<dbReference type="STRING" id="572547.Amico_0251"/>
<dbReference type="PANTHER" id="PTHR23026">
    <property type="entry name" value="NADPH NITROREDUCTASE"/>
    <property type="match status" value="1"/>
</dbReference>
<dbReference type="SUPFAM" id="SSF55469">
    <property type="entry name" value="FMN-dependent nitroreductase-like"/>
    <property type="match status" value="1"/>
</dbReference>
<evidence type="ECO:0000313" key="2">
    <source>
        <dbReference type="EMBL" id="ADE56396.1"/>
    </source>
</evidence>
<feature type="domain" description="Nitroreductase" evidence="1">
    <location>
        <begin position="72"/>
        <end position="154"/>
    </location>
</feature>
<dbReference type="GO" id="GO:0016491">
    <property type="term" value="F:oxidoreductase activity"/>
    <property type="evidence" value="ECO:0007669"/>
    <property type="project" value="InterPro"/>
</dbReference>
<reference evidence="2 3" key="1">
    <citation type="journal article" date="2010" name="Stand. Genomic Sci.">
        <title>Complete genome sequence of Aminobacterium colombiense type strain (ALA-1).</title>
        <authorList>
            <person name="Chertkov O."/>
            <person name="Sikorski J."/>
            <person name="Brambilla E."/>
            <person name="Lapidus A."/>
            <person name="Copeland A."/>
            <person name="Glavina Del Rio T."/>
            <person name="Nolan M."/>
            <person name="Lucas S."/>
            <person name="Tice H."/>
            <person name="Cheng J.F."/>
            <person name="Han C."/>
            <person name="Detter J.C."/>
            <person name="Bruce D."/>
            <person name="Tapia R."/>
            <person name="Goodwin L."/>
            <person name="Pitluck S."/>
            <person name="Liolios K."/>
            <person name="Ivanova N."/>
            <person name="Mavromatis K."/>
            <person name="Ovchinnikova G."/>
            <person name="Pati A."/>
            <person name="Chen A."/>
            <person name="Palaniappan K."/>
            <person name="Land M."/>
            <person name="Hauser L."/>
            <person name="Chang Y.J."/>
            <person name="Jeffries C.D."/>
            <person name="Spring S."/>
            <person name="Rohde M."/>
            <person name="Goker M."/>
            <person name="Bristow J."/>
            <person name="Eisen J.A."/>
            <person name="Markowitz V."/>
            <person name="Hugenholtz P."/>
            <person name="Kyrpides N.C."/>
            <person name="Klenk H.P."/>
        </authorList>
    </citation>
    <scope>NUCLEOTIDE SEQUENCE [LARGE SCALE GENOMIC DNA]</scope>
    <source>
        <strain evidence="3">DSM 12261 / ALA-1</strain>
    </source>
</reference>